<dbReference type="Proteomes" id="UP000012073">
    <property type="component" value="Unassembled WGS sequence"/>
</dbReference>
<accession>R7QDN2</accession>
<keyword evidence="5" id="KW-0539">Nucleus</keyword>
<comment type="similarity">
    <text evidence="2">Belongs to the rad1 family.</text>
</comment>
<sequence>MTDNSLDVDEDDAVLYGRLDSVKPLIDALSCIYSPAHKGQDVTMTSHETHGGIRFTVEEAGCLLASVILPRRAFVEFRCGDASVRLRLNLSLLIDCLNIFGSSSAERFSAAVQIRYAGAGAPLVVRLRDGEADSVCELNTLDCDEGDDTDFRFHAHDMVNMAVVDSDALRDAMAELDYGGATTAELRMAPEPPRFRLSSPAWTVGLLGARGAEEEEEAAVCTVVLADPTDRRTDTFQAFQSRRMQTASYKLEHLGRCVKALGLSESCKVEMNAMGMVSIMCRMRGGEDGGGGVLDRCFVEFVVVAQEIEEDEDGDRDEDEGQGLGLE</sequence>
<reference evidence="7" key="1">
    <citation type="journal article" date="2013" name="Proc. Natl. Acad. Sci. U.S.A.">
        <title>Genome structure and metabolic features in the red seaweed Chondrus crispus shed light on evolution of the Archaeplastida.</title>
        <authorList>
            <person name="Collen J."/>
            <person name="Porcel B."/>
            <person name="Carre W."/>
            <person name="Ball S.G."/>
            <person name="Chaparro C."/>
            <person name="Tonon T."/>
            <person name="Barbeyron T."/>
            <person name="Michel G."/>
            <person name="Noel B."/>
            <person name="Valentin K."/>
            <person name="Elias M."/>
            <person name="Artiguenave F."/>
            <person name="Arun A."/>
            <person name="Aury J.M."/>
            <person name="Barbosa-Neto J.F."/>
            <person name="Bothwell J.H."/>
            <person name="Bouget F.Y."/>
            <person name="Brillet L."/>
            <person name="Cabello-Hurtado F."/>
            <person name="Capella-Gutierrez S."/>
            <person name="Charrier B."/>
            <person name="Cladiere L."/>
            <person name="Cock J.M."/>
            <person name="Coelho S.M."/>
            <person name="Colleoni C."/>
            <person name="Czjzek M."/>
            <person name="Da Silva C."/>
            <person name="Delage L."/>
            <person name="Denoeud F."/>
            <person name="Deschamps P."/>
            <person name="Dittami S.M."/>
            <person name="Gabaldon T."/>
            <person name="Gachon C.M."/>
            <person name="Groisillier A."/>
            <person name="Herve C."/>
            <person name="Jabbari K."/>
            <person name="Katinka M."/>
            <person name="Kloareg B."/>
            <person name="Kowalczyk N."/>
            <person name="Labadie K."/>
            <person name="Leblanc C."/>
            <person name="Lopez P.J."/>
            <person name="McLachlan D.H."/>
            <person name="Meslet-Cladiere L."/>
            <person name="Moustafa A."/>
            <person name="Nehr Z."/>
            <person name="Nyvall Collen P."/>
            <person name="Panaud O."/>
            <person name="Partensky F."/>
            <person name="Poulain J."/>
            <person name="Rensing S.A."/>
            <person name="Rousvoal S."/>
            <person name="Samson G."/>
            <person name="Symeonidi A."/>
            <person name="Weissenbach J."/>
            <person name="Zambounis A."/>
            <person name="Wincker P."/>
            <person name="Boyen C."/>
        </authorList>
    </citation>
    <scope>NUCLEOTIDE SEQUENCE [LARGE SCALE GENOMIC DNA]</scope>
    <source>
        <strain evidence="7">cv. Stackhouse</strain>
    </source>
</reference>
<dbReference type="STRING" id="2769.R7QDN2"/>
<dbReference type="PANTHER" id="PTHR10870:SF0">
    <property type="entry name" value="CELL CYCLE CHECKPOINT PROTEIN RAD1"/>
    <property type="match status" value="1"/>
</dbReference>
<name>R7QDN2_CHOCR</name>
<evidence type="ECO:0000313" key="7">
    <source>
        <dbReference type="Proteomes" id="UP000012073"/>
    </source>
</evidence>
<dbReference type="KEGG" id="ccp:CHC_T00009154001"/>
<evidence type="ECO:0000313" key="6">
    <source>
        <dbReference type="EMBL" id="CDF35520.1"/>
    </source>
</evidence>
<evidence type="ECO:0000256" key="2">
    <source>
        <dbReference type="ARBA" id="ARBA00010991"/>
    </source>
</evidence>
<evidence type="ECO:0000256" key="1">
    <source>
        <dbReference type="ARBA" id="ARBA00004123"/>
    </source>
</evidence>
<dbReference type="GO" id="GO:0006281">
    <property type="term" value="P:DNA repair"/>
    <property type="evidence" value="ECO:0007669"/>
    <property type="project" value="UniProtKB-KW"/>
</dbReference>
<dbReference type="InterPro" id="IPR003021">
    <property type="entry name" value="Rad1_Rec1_Rad17"/>
</dbReference>
<organism evidence="6 7">
    <name type="scientific">Chondrus crispus</name>
    <name type="common">Carrageen Irish moss</name>
    <name type="synonym">Polymorpha crispa</name>
    <dbReference type="NCBI Taxonomy" id="2769"/>
    <lineage>
        <taxon>Eukaryota</taxon>
        <taxon>Rhodophyta</taxon>
        <taxon>Florideophyceae</taxon>
        <taxon>Rhodymeniophycidae</taxon>
        <taxon>Gigartinales</taxon>
        <taxon>Gigartinaceae</taxon>
        <taxon>Chondrus</taxon>
    </lineage>
</organism>
<dbReference type="PRINTS" id="PR01245">
    <property type="entry name" value="RAD1REC1"/>
</dbReference>
<dbReference type="Gene3D" id="3.70.10.10">
    <property type="match status" value="1"/>
</dbReference>
<gene>
    <name evidence="6" type="ORF">CHC_T00009154001</name>
</gene>
<dbReference type="RefSeq" id="XP_005715339.1">
    <property type="nucleotide sequence ID" value="XM_005715282.1"/>
</dbReference>
<dbReference type="OrthoDB" id="337581at2759"/>
<proteinExistence type="inferred from homology"/>
<evidence type="ECO:0000256" key="4">
    <source>
        <dbReference type="ARBA" id="ARBA00023204"/>
    </source>
</evidence>
<evidence type="ECO:0000256" key="5">
    <source>
        <dbReference type="ARBA" id="ARBA00023242"/>
    </source>
</evidence>
<comment type="subcellular location">
    <subcellularLocation>
        <location evidence="1">Nucleus</location>
    </subcellularLocation>
</comment>
<dbReference type="Gramene" id="CDF35520">
    <property type="protein sequence ID" value="CDF35520"/>
    <property type="gene ID" value="CHC_T00009154001"/>
</dbReference>
<keyword evidence="3" id="KW-0227">DNA damage</keyword>
<dbReference type="GO" id="GO:0030896">
    <property type="term" value="C:checkpoint clamp complex"/>
    <property type="evidence" value="ECO:0007669"/>
    <property type="project" value="TreeGrafter"/>
</dbReference>
<keyword evidence="7" id="KW-1185">Reference proteome</keyword>
<keyword evidence="4" id="KW-0234">DNA repair</keyword>
<dbReference type="AlphaFoldDB" id="R7QDN2"/>
<dbReference type="PANTHER" id="PTHR10870">
    <property type="entry name" value="CELL CYCLE CHECKPOINT PROTEIN RAD1"/>
    <property type="match status" value="1"/>
</dbReference>
<dbReference type="PRINTS" id="PR01246">
    <property type="entry name" value="RAD1REPAIR"/>
</dbReference>
<protein>
    <submittedName>
        <fullName evidence="6">Cell cycle checkpoint protein RAD1</fullName>
    </submittedName>
</protein>
<dbReference type="GeneID" id="17323054"/>
<dbReference type="Pfam" id="PF02144">
    <property type="entry name" value="Rad1"/>
    <property type="match status" value="1"/>
</dbReference>
<dbReference type="InterPro" id="IPR003011">
    <property type="entry name" value="Cell_cycle_checkpoint_Rad1"/>
</dbReference>
<dbReference type="OMA" id="WSQAYKF"/>
<evidence type="ECO:0000256" key="3">
    <source>
        <dbReference type="ARBA" id="ARBA00022763"/>
    </source>
</evidence>
<dbReference type="GO" id="GO:0000077">
    <property type="term" value="P:DNA damage checkpoint signaling"/>
    <property type="evidence" value="ECO:0007669"/>
    <property type="project" value="InterPro"/>
</dbReference>
<dbReference type="EMBL" id="HG001733">
    <property type="protein sequence ID" value="CDF35520.1"/>
    <property type="molecule type" value="Genomic_DNA"/>
</dbReference>